<dbReference type="EMBL" id="LASV01000164">
    <property type="protein sequence ID" value="KKA21923.1"/>
    <property type="molecule type" value="Genomic_DNA"/>
</dbReference>
<dbReference type="Proteomes" id="UP000053958">
    <property type="component" value="Unassembled WGS sequence"/>
</dbReference>
<comment type="caution">
    <text evidence="1">The sequence shown here is derived from an EMBL/GenBank/DDBJ whole genome shotgun (WGS) entry which is preliminary data.</text>
</comment>
<keyword evidence="2" id="KW-1185">Reference proteome</keyword>
<dbReference type="RefSeq" id="XP_013328535.1">
    <property type="nucleotide sequence ID" value="XM_013473081.1"/>
</dbReference>
<organism evidence="1 2">
    <name type="scientific">Rasamsonia emersonii (strain ATCC 16479 / CBS 393.64 / IMI 116815)</name>
    <dbReference type="NCBI Taxonomy" id="1408163"/>
    <lineage>
        <taxon>Eukaryota</taxon>
        <taxon>Fungi</taxon>
        <taxon>Dikarya</taxon>
        <taxon>Ascomycota</taxon>
        <taxon>Pezizomycotina</taxon>
        <taxon>Eurotiomycetes</taxon>
        <taxon>Eurotiomycetidae</taxon>
        <taxon>Eurotiales</taxon>
        <taxon>Trichocomaceae</taxon>
        <taxon>Rasamsonia</taxon>
    </lineage>
</organism>
<evidence type="ECO:0000313" key="2">
    <source>
        <dbReference type="Proteomes" id="UP000053958"/>
    </source>
</evidence>
<evidence type="ECO:0000313" key="1">
    <source>
        <dbReference type="EMBL" id="KKA21923.1"/>
    </source>
</evidence>
<name>A0A0F4YWB9_RASE3</name>
<proteinExistence type="predicted"/>
<protein>
    <submittedName>
        <fullName evidence="1">Uncharacterized protein</fullName>
    </submittedName>
</protein>
<gene>
    <name evidence="1" type="ORF">T310_4087</name>
</gene>
<reference evidence="1 2" key="1">
    <citation type="submission" date="2015-04" db="EMBL/GenBank/DDBJ databases">
        <authorList>
            <person name="Heijne W.H."/>
            <person name="Fedorova N.D."/>
            <person name="Nierman W.C."/>
            <person name="Vollebregt A.W."/>
            <person name="Zhao Z."/>
            <person name="Wu L."/>
            <person name="Kumar M."/>
            <person name="Stam H."/>
            <person name="van den Berg M.A."/>
            <person name="Pel H.J."/>
        </authorList>
    </citation>
    <scope>NUCLEOTIDE SEQUENCE [LARGE SCALE GENOMIC DNA]</scope>
    <source>
        <strain evidence="1 2">CBS 393.64</strain>
    </source>
</reference>
<sequence length="165" mass="18644">MDGVGFYTILPRFRIPDPVLHEKTIHSCRCPPVQIPPYRVYSKRPNQPVSKRPPVAVTVPKDPKPETCQNLGKDGSGSKLGFKFLATASHWSQRAGRRLQAAGTWEFTYCGWRSTSVPGSKFEVIRHARMRRCLSWSLDLLREHVPTSNLLSRVYGVLALLTAEE</sequence>
<dbReference type="AlphaFoldDB" id="A0A0F4YWB9"/>
<dbReference type="GeneID" id="25316436"/>
<accession>A0A0F4YWB9</accession>